<feature type="region of interest" description="Disordered" evidence="1">
    <location>
        <begin position="402"/>
        <end position="422"/>
    </location>
</feature>
<dbReference type="Proteomes" id="UP000001064">
    <property type="component" value="Unassembled WGS sequence"/>
</dbReference>
<dbReference type="OMA" id="CLAINCH"/>
<proteinExistence type="predicted"/>
<feature type="compositionally biased region" description="Low complexity" evidence="1">
    <location>
        <begin position="134"/>
        <end position="158"/>
    </location>
</feature>
<sequence>MDFLSTHSLRNFYRVGENKPSLANLLQCPFCCIPLDEMNRNVHLFFCLSCFLQSIGCDVTKFCNQFNYLLKQDTFIEEIITRKRKNRDETNNEENNSSNSTNSNNSNIKNNINNNNLINSNSLNNINNINSILNNNNNNNSNSSSSSSSNNNNNNNSSVRRVYPRQTVVRGRILFDDNSNDEDDDTHRKSIPRSLAPNVASASIGSIVSSNDEGDGMVEVYYNHKFLTEENIKRIIHLTDDSKVCLAINCHKPVTGRNKNNVIFYVNGHVFILCETSSHCKDGILKRGFDQVFQYCLEKKKIPIHGYNEITPNVGLCALEIAKKRCYYNSPPRRDLYIFAPTNPNQTYHFCSTKCLVDLLEFTSTSSWNTFPETWAKRVSKRFSNLGDTCTIQQQINPISTTTTANQLPNNNNNNKNPNKPK</sequence>
<dbReference type="InParanoid" id="F0ZKF3"/>
<dbReference type="GeneID" id="10501243"/>
<feature type="compositionally biased region" description="Low complexity" evidence="1">
    <location>
        <begin position="409"/>
        <end position="422"/>
    </location>
</feature>
<feature type="compositionally biased region" description="Low complexity" evidence="1">
    <location>
        <begin position="93"/>
        <end position="113"/>
    </location>
</feature>
<dbReference type="RefSeq" id="XP_003287886.1">
    <property type="nucleotide sequence ID" value="XM_003287838.1"/>
</dbReference>
<dbReference type="EMBL" id="GL871055">
    <property type="protein sequence ID" value="EGC35583.1"/>
    <property type="molecule type" value="Genomic_DNA"/>
</dbReference>
<evidence type="ECO:0000313" key="3">
    <source>
        <dbReference type="Proteomes" id="UP000001064"/>
    </source>
</evidence>
<evidence type="ECO:0000256" key="1">
    <source>
        <dbReference type="SAM" id="MobiDB-lite"/>
    </source>
</evidence>
<evidence type="ECO:0000313" key="2">
    <source>
        <dbReference type="EMBL" id="EGC35583.1"/>
    </source>
</evidence>
<protein>
    <submittedName>
        <fullName evidence="2">Uncharacterized protein</fullName>
    </submittedName>
</protein>
<keyword evidence="3" id="KW-1185">Reference proteome</keyword>
<accession>F0ZKF3</accession>
<feature type="region of interest" description="Disordered" evidence="1">
    <location>
        <begin position="134"/>
        <end position="194"/>
    </location>
</feature>
<dbReference type="KEGG" id="dpp:DICPUDRAFT_78742"/>
<reference evidence="3" key="1">
    <citation type="journal article" date="2011" name="Genome Biol.">
        <title>Comparative genomics of the social amoebae Dictyostelium discoideum and Dictyostelium purpureum.</title>
        <authorList>
            <consortium name="US DOE Joint Genome Institute (JGI-PGF)"/>
            <person name="Sucgang R."/>
            <person name="Kuo A."/>
            <person name="Tian X."/>
            <person name="Salerno W."/>
            <person name="Parikh A."/>
            <person name="Feasley C.L."/>
            <person name="Dalin E."/>
            <person name="Tu H."/>
            <person name="Huang E."/>
            <person name="Barry K."/>
            <person name="Lindquist E."/>
            <person name="Shapiro H."/>
            <person name="Bruce D."/>
            <person name="Schmutz J."/>
            <person name="Salamov A."/>
            <person name="Fey P."/>
            <person name="Gaudet P."/>
            <person name="Anjard C."/>
            <person name="Babu M.M."/>
            <person name="Basu S."/>
            <person name="Bushmanova Y."/>
            <person name="van der Wel H."/>
            <person name="Katoh-Kurasawa M."/>
            <person name="Dinh C."/>
            <person name="Coutinho P.M."/>
            <person name="Saito T."/>
            <person name="Elias M."/>
            <person name="Schaap P."/>
            <person name="Kay R.R."/>
            <person name="Henrissat B."/>
            <person name="Eichinger L."/>
            <person name="Rivero F."/>
            <person name="Putnam N.H."/>
            <person name="West C.M."/>
            <person name="Loomis W.F."/>
            <person name="Chisholm R.L."/>
            <person name="Shaulsky G."/>
            <person name="Strassmann J.E."/>
            <person name="Queller D.C."/>
            <person name="Kuspa A."/>
            <person name="Grigoriev I.V."/>
        </authorList>
    </citation>
    <scope>NUCLEOTIDE SEQUENCE [LARGE SCALE GENOMIC DNA]</scope>
    <source>
        <strain evidence="3">QSDP1</strain>
    </source>
</reference>
<dbReference type="AlphaFoldDB" id="F0ZKF3"/>
<dbReference type="VEuPathDB" id="AmoebaDB:DICPUDRAFT_78742"/>
<feature type="region of interest" description="Disordered" evidence="1">
    <location>
        <begin position="86"/>
        <end position="113"/>
    </location>
</feature>
<name>F0ZKF3_DICPU</name>
<gene>
    <name evidence="2" type="ORF">DICPUDRAFT_78742</name>
</gene>
<organism evidence="2 3">
    <name type="scientific">Dictyostelium purpureum</name>
    <name type="common">Slime mold</name>
    <dbReference type="NCBI Taxonomy" id="5786"/>
    <lineage>
        <taxon>Eukaryota</taxon>
        <taxon>Amoebozoa</taxon>
        <taxon>Evosea</taxon>
        <taxon>Eumycetozoa</taxon>
        <taxon>Dictyostelia</taxon>
        <taxon>Dictyosteliales</taxon>
        <taxon>Dictyosteliaceae</taxon>
        <taxon>Dictyostelium</taxon>
    </lineage>
</organism>